<evidence type="ECO:0000313" key="1">
    <source>
        <dbReference type="EMBL" id="KKL28842.1"/>
    </source>
</evidence>
<organism evidence="1">
    <name type="scientific">marine sediment metagenome</name>
    <dbReference type="NCBI Taxonomy" id="412755"/>
    <lineage>
        <taxon>unclassified sequences</taxon>
        <taxon>metagenomes</taxon>
        <taxon>ecological metagenomes</taxon>
    </lineage>
</organism>
<reference evidence="1" key="1">
    <citation type="journal article" date="2015" name="Nature">
        <title>Complex archaea that bridge the gap between prokaryotes and eukaryotes.</title>
        <authorList>
            <person name="Spang A."/>
            <person name="Saw J.H."/>
            <person name="Jorgensen S.L."/>
            <person name="Zaremba-Niedzwiedzka K."/>
            <person name="Martijn J."/>
            <person name="Lind A.E."/>
            <person name="van Eijk R."/>
            <person name="Schleper C."/>
            <person name="Guy L."/>
            <person name="Ettema T.J."/>
        </authorList>
    </citation>
    <scope>NUCLEOTIDE SEQUENCE</scope>
</reference>
<proteinExistence type="predicted"/>
<dbReference type="AlphaFoldDB" id="A0A0F9CQZ7"/>
<gene>
    <name evidence="1" type="ORF">LCGC14_2371070</name>
</gene>
<sequence length="100" mass="11310">MSKLICATLSCHRNTEGFCTDPNVLACYNRIRPGLLYAQIEEAASSFENRLEQVANLLTSWKTQIPKFAEDPYLETRLVARRLELCINELESVLAGRSCT</sequence>
<comment type="caution">
    <text evidence="1">The sequence shown here is derived from an EMBL/GenBank/DDBJ whole genome shotgun (WGS) entry which is preliminary data.</text>
</comment>
<name>A0A0F9CQZ7_9ZZZZ</name>
<dbReference type="EMBL" id="LAZR01034952">
    <property type="protein sequence ID" value="KKL28842.1"/>
    <property type="molecule type" value="Genomic_DNA"/>
</dbReference>
<accession>A0A0F9CQZ7</accession>
<protein>
    <submittedName>
        <fullName evidence="1">Uncharacterized protein</fullName>
    </submittedName>
</protein>